<reference evidence="1 2" key="1">
    <citation type="submission" date="2021-07" db="EMBL/GenBank/DDBJ databases">
        <authorList>
            <person name="Palmer J.M."/>
        </authorList>
    </citation>
    <scope>NUCLEOTIDE SEQUENCE [LARGE SCALE GENOMIC DNA]</scope>
    <source>
        <strain evidence="1 2">AT_MEX2019</strain>
        <tissue evidence="1">Muscle</tissue>
    </source>
</reference>
<keyword evidence="2" id="KW-1185">Reference proteome</keyword>
<evidence type="ECO:0000313" key="2">
    <source>
        <dbReference type="Proteomes" id="UP001345963"/>
    </source>
</evidence>
<dbReference type="EMBL" id="JAHUTI010092606">
    <property type="protein sequence ID" value="MED6262453.1"/>
    <property type="molecule type" value="Genomic_DNA"/>
</dbReference>
<gene>
    <name evidence="1" type="ORF">ATANTOWER_019533</name>
</gene>
<name>A0ABU7CLI6_9TELE</name>
<proteinExistence type="predicted"/>
<sequence length="129" mass="14569">MNLRLSLEKQSDCFEAFAVIENIVATPPFISEQFVLFITQSGSSGLSQSNWEIGSDIMFSAVVLESAVLSSYQKRCGLQMSFCLSFFQNNICSVVRRKATVVISPKWRSMLIFYSRMCANISCFVYVFP</sequence>
<evidence type="ECO:0000313" key="1">
    <source>
        <dbReference type="EMBL" id="MED6262453.1"/>
    </source>
</evidence>
<organism evidence="1 2">
    <name type="scientific">Ataeniobius toweri</name>
    <dbReference type="NCBI Taxonomy" id="208326"/>
    <lineage>
        <taxon>Eukaryota</taxon>
        <taxon>Metazoa</taxon>
        <taxon>Chordata</taxon>
        <taxon>Craniata</taxon>
        <taxon>Vertebrata</taxon>
        <taxon>Euteleostomi</taxon>
        <taxon>Actinopterygii</taxon>
        <taxon>Neopterygii</taxon>
        <taxon>Teleostei</taxon>
        <taxon>Neoteleostei</taxon>
        <taxon>Acanthomorphata</taxon>
        <taxon>Ovalentaria</taxon>
        <taxon>Atherinomorphae</taxon>
        <taxon>Cyprinodontiformes</taxon>
        <taxon>Goodeidae</taxon>
        <taxon>Ataeniobius</taxon>
    </lineage>
</organism>
<dbReference type="Proteomes" id="UP001345963">
    <property type="component" value="Unassembled WGS sequence"/>
</dbReference>
<protein>
    <submittedName>
        <fullName evidence="1">Uncharacterized protein</fullName>
    </submittedName>
</protein>
<accession>A0ABU7CLI6</accession>
<comment type="caution">
    <text evidence="1">The sequence shown here is derived from an EMBL/GenBank/DDBJ whole genome shotgun (WGS) entry which is preliminary data.</text>
</comment>